<evidence type="ECO:0000259" key="1">
    <source>
        <dbReference type="Pfam" id="PF03235"/>
    </source>
</evidence>
<dbReference type="Proteomes" id="UP001142810">
    <property type="component" value="Unassembled WGS sequence"/>
</dbReference>
<reference evidence="3" key="1">
    <citation type="submission" date="2022-11" db="EMBL/GenBank/DDBJ databases">
        <title>Alteromonas sp. nov., isolated from sea water of the Qingdao.</title>
        <authorList>
            <person name="Wang Q."/>
        </authorList>
    </citation>
    <scope>NUCLEOTIDE SEQUENCE</scope>
    <source>
        <strain evidence="3">ASW11-7</strain>
    </source>
</reference>
<sequence>MASRGSIQKIDISEFIKYQGLSMQVTPEYKSFGELFSEKNIFITPKYQRDYSWEAEQVEQFSDDIKNTLEKFKENQEFQHFFGGIVCAQEQRVGNSIVKNVLIDGQQRLSTIVLFFSAIKETLQNLECNEQDSDFRDALLKDVEKYLTFEERVHRNEKEVHPRISIGKADDYFFQAATKGTELDINRDSHKLILEARKHFIVFIDSCLLRNKGVLESLEVIDDVIKLFENNFLLIQIIATTVDDAYKLFMVLNDRGINLTEAELLKAHTIGNFDENCSSVRMMSDDWDYILANESKNVSDYLRWIITMITGEHVTNTQILDKYKTDYLNEDLTAKEMAKRVKFIRKSTEKLKLLTEAEWPFEQSPQTTQYHKTKLDWLVKKLKHTHAMPLILAASFGKETEFQKTISETCKFFIRYKVISNMHASLFSKLYPPIAKEALEKKDRFSISLLQKRFKKEILSRDEDNANFSAGIGALNYKRKGDNRPIKYLLVTLQENWMWATSTPPKPIKKMLAMEDKSIVFDFNNTTIEHIYPYSARKDDVIEEMESVKNQIGNLALLDINRNRSNADKPFREKKDKFDNTGIGIHSKIVEKEQWSKGEFEELKSRYIELMIKVFSF</sequence>
<name>A0ABT3P2X6_9ALTE</name>
<keyword evidence="3" id="KW-0540">Nuclease</keyword>
<dbReference type="EMBL" id="JAPFRD010000002">
    <property type="protein sequence ID" value="MCW8107121.1"/>
    <property type="molecule type" value="Genomic_DNA"/>
</dbReference>
<keyword evidence="3" id="KW-0378">Hydrolase</keyword>
<comment type="caution">
    <text evidence="3">The sequence shown here is derived from an EMBL/GenBank/DDBJ whole genome shotgun (WGS) entry which is preliminary data.</text>
</comment>
<dbReference type="InterPro" id="IPR004919">
    <property type="entry name" value="GmrSD_N"/>
</dbReference>
<proteinExistence type="predicted"/>
<evidence type="ECO:0000313" key="3">
    <source>
        <dbReference type="EMBL" id="MCW8107121.1"/>
    </source>
</evidence>
<dbReference type="PANTHER" id="PTHR35149">
    <property type="entry name" value="SLL5132 PROTEIN"/>
    <property type="match status" value="1"/>
</dbReference>
<dbReference type="GO" id="GO:0004519">
    <property type="term" value="F:endonuclease activity"/>
    <property type="evidence" value="ECO:0007669"/>
    <property type="project" value="UniProtKB-KW"/>
</dbReference>
<organism evidence="3 4">
    <name type="scientific">Alteromonas aquimaris</name>
    <dbReference type="NCBI Taxonomy" id="2998417"/>
    <lineage>
        <taxon>Bacteria</taxon>
        <taxon>Pseudomonadati</taxon>
        <taxon>Pseudomonadota</taxon>
        <taxon>Gammaproteobacteria</taxon>
        <taxon>Alteromonadales</taxon>
        <taxon>Alteromonadaceae</taxon>
        <taxon>Alteromonas/Salinimonas group</taxon>
        <taxon>Alteromonas</taxon>
    </lineage>
</organism>
<evidence type="ECO:0000259" key="2">
    <source>
        <dbReference type="Pfam" id="PF07510"/>
    </source>
</evidence>
<dbReference type="InterPro" id="IPR011089">
    <property type="entry name" value="GmrSD_C"/>
</dbReference>
<protein>
    <submittedName>
        <fullName evidence="3">DUF262 domain-containing HNH endonuclease family protein</fullName>
    </submittedName>
</protein>
<keyword evidence="3" id="KW-0255">Endonuclease</keyword>
<evidence type="ECO:0000313" key="4">
    <source>
        <dbReference type="Proteomes" id="UP001142810"/>
    </source>
</evidence>
<gene>
    <name evidence="3" type="ORF">OPS25_01210</name>
</gene>
<feature type="domain" description="GmrSD restriction endonucleases C-terminal" evidence="2">
    <location>
        <begin position="516"/>
        <end position="607"/>
    </location>
</feature>
<keyword evidence="4" id="KW-1185">Reference proteome</keyword>
<dbReference type="Pfam" id="PF07510">
    <property type="entry name" value="GmrSD_C"/>
    <property type="match status" value="1"/>
</dbReference>
<dbReference type="PANTHER" id="PTHR35149:SF1">
    <property type="entry name" value="DUF5655 DOMAIN-CONTAINING PROTEIN"/>
    <property type="match status" value="1"/>
</dbReference>
<dbReference type="Pfam" id="PF03235">
    <property type="entry name" value="GmrSD_N"/>
    <property type="match status" value="1"/>
</dbReference>
<accession>A0ABT3P2X6</accession>
<dbReference type="RefSeq" id="WP_265615822.1">
    <property type="nucleotide sequence ID" value="NZ_JAPFRD010000002.1"/>
</dbReference>
<feature type="domain" description="GmrSD restriction endonucleases N-terminal" evidence="1">
    <location>
        <begin position="33"/>
        <end position="269"/>
    </location>
</feature>